<evidence type="ECO:0000313" key="1">
    <source>
        <dbReference type="EMBL" id="EDM28267.1"/>
    </source>
</evidence>
<name>A6DII1_9BACT</name>
<dbReference type="OrthoDB" id="9803936at2"/>
<sequence>MSITKRLKVVSQPGLGHYSTPRINFSGKYLSESGFTVGDEYSLKVTKNKITITKIKKEQHHG</sequence>
<proteinExistence type="predicted"/>
<dbReference type="RefSeq" id="WP_007277712.1">
    <property type="nucleotide sequence ID" value="NZ_ABCK01000005.1"/>
</dbReference>
<dbReference type="EMBL" id="ABCK01000005">
    <property type="protein sequence ID" value="EDM28267.1"/>
    <property type="molecule type" value="Genomic_DNA"/>
</dbReference>
<organism evidence="1 2">
    <name type="scientific">Lentisphaera araneosa HTCC2155</name>
    <dbReference type="NCBI Taxonomy" id="313628"/>
    <lineage>
        <taxon>Bacteria</taxon>
        <taxon>Pseudomonadati</taxon>
        <taxon>Lentisphaerota</taxon>
        <taxon>Lentisphaeria</taxon>
        <taxon>Lentisphaerales</taxon>
        <taxon>Lentisphaeraceae</taxon>
        <taxon>Lentisphaera</taxon>
    </lineage>
</organism>
<evidence type="ECO:0000313" key="2">
    <source>
        <dbReference type="Proteomes" id="UP000004947"/>
    </source>
</evidence>
<comment type="caution">
    <text evidence="1">The sequence shown here is derived from an EMBL/GenBank/DDBJ whole genome shotgun (WGS) entry which is preliminary data.</text>
</comment>
<evidence type="ECO:0008006" key="3">
    <source>
        <dbReference type="Google" id="ProtNLM"/>
    </source>
</evidence>
<dbReference type="STRING" id="313628.LNTAR_10141"/>
<keyword evidence="2" id="KW-1185">Reference proteome</keyword>
<accession>A6DII1</accession>
<dbReference type="AlphaFoldDB" id="A6DII1"/>
<gene>
    <name evidence="1" type="ORF">LNTAR_10141</name>
</gene>
<reference evidence="1 2" key="1">
    <citation type="journal article" date="2010" name="J. Bacteriol.">
        <title>Genome sequence of Lentisphaera araneosa HTCC2155T, the type species of the order Lentisphaerales in the phylum Lentisphaerae.</title>
        <authorList>
            <person name="Thrash J.C."/>
            <person name="Cho J.C."/>
            <person name="Vergin K.L."/>
            <person name="Morris R.M."/>
            <person name="Giovannoni S.J."/>
        </authorList>
    </citation>
    <scope>NUCLEOTIDE SEQUENCE [LARGE SCALE GENOMIC DNA]</scope>
    <source>
        <strain evidence="1 2">HTCC2155</strain>
    </source>
</reference>
<protein>
    <recommendedName>
        <fullName evidence="3">Toxin SymE-like domain-containing protein</fullName>
    </recommendedName>
</protein>
<dbReference type="Proteomes" id="UP000004947">
    <property type="component" value="Unassembled WGS sequence"/>
</dbReference>